<dbReference type="Pfam" id="PF01058">
    <property type="entry name" value="Oxidored_q6"/>
    <property type="match status" value="1"/>
</dbReference>
<dbReference type="PROSITE" id="PS01150">
    <property type="entry name" value="COMPLEX1_20K"/>
    <property type="match status" value="1"/>
</dbReference>
<accession>A0A8H6YPD4</accession>
<keyword evidence="2 5" id="KW-0547">Nucleotide-binding</keyword>
<dbReference type="Proteomes" id="UP000620124">
    <property type="component" value="Unassembled WGS sequence"/>
</dbReference>
<feature type="compositionally biased region" description="Basic residues" evidence="7">
    <location>
        <begin position="1105"/>
        <end position="1117"/>
    </location>
</feature>
<dbReference type="InterPro" id="IPR006137">
    <property type="entry name" value="NADH_UbQ_OxRdtase-like_20kDa"/>
</dbReference>
<dbReference type="PROSITE" id="PS00108">
    <property type="entry name" value="PROTEIN_KINASE_ST"/>
    <property type="match status" value="1"/>
</dbReference>
<feature type="compositionally biased region" description="Pro residues" evidence="7">
    <location>
        <begin position="793"/>
        <end position="806"/>
    </location>
</feature>
<dbReference type="GO" id="GO:0008137">
    <property type="term" value="F:NADH dehydrogenase (ubiquinone) activity"/>
    <property type="evidence" value="ECO:0007669"/>
    <property type="project" value="InterPro"/>
</dbReference>
<dbReference type="PROSITE" id="PS00107">
    <property type="entry name" value="PROTEIN_KINASE_ATP"/>
    <property type="match status" value="1"/>
</dbReference>
<feature type="region of interest" description="Disordered" evidence="7">
    <location>
        <begin position="872"/>
        <end position="932"/>
    </location>
</feature>
<feature type="region of interest" description="Disordered" evidence="7">
    <location>
        <begin position="1097"/>
        <end position="1121"/>
    </location>
</feature>
<comment type="caution">
    <text evidence="9">The sequence shown here is derived from an EMBL/GenBank/DDBJ whole genome shotgun (WGS) entry which is preliminary data.</text>
</comment>
<keyword evidence="3 5" id="KW-0067">ATP-binding</keyword>
<evidence type="ECO:0000256" key="2">
    <source>
        <dbReference type="ARBA" id="ARBA00022741"/>
    </source>
</evidence>
<dbReference type="OrthoDB" id="10252171at2759"/>
<keyword evidence="10" id="KW-1185">Reference proteome</keyword>
<dbReference type="InterPro" id="IPR011009">
    <property type="entry name" value="Kinase-like_dom_sf"/>
</dbReference>
<feature type="region of interest" description="Disordered" evidence="7">
    <location>
        <begin position="1"/>
        <end position="92"/>
    </location>
</feature>
<dbReference type="InterPro" id="IPR006138">
    <property type="entry name" value="NADH_UQ_OxRdtase_20Kd_su"/>
</dbReference>
<dbReference type="PANTHER" id="PTHR11995:SF14">
    <property type="entry name" value="NADH DEHYDROGENASE [UBIQUINONE] IRON-SULFUR PROTEIN 7, MITOCHONDRIAL"/>
    <property type="match status" value="1"/>
</dbReference>
<feature type="compositionally biased region" description="Polar residues" evidence="7">
    <location>
        <begin position="1285"/>
        <end position="1302"/>
    </location>
</feature>
<dbReference type="GO" id="GO:0005739">
    <property type="term" value="C:mitochondrion"/>
    <property type="evidence" value="ECO:0007669"/>
    <property type="project" value="GOC"/>
</dbReference>
<dbReference type="Pfam" id="PF00069">
    <property type="entry name" value="Pkinase"/>
    <property type="match status" value="2"/>
</dbReference>
<dbReference type="Gene3D" id="3.40.50.12280">
    <property type="match status" value="1"/>
</dbReference>
<dbReference type="Gene3D" id="1.10.510.10">
    <property type="entry name" value="Transferase(Phosphotransferase) domain 1"/>
    <property type="match status" value="1"/>
</dbReference>
<feature type="region of interest" description="Disordered" evidence="7">
    <location>
        <begin position="784"/>
        <end position="842"/>
    </location>
</feature>
<keyword evidence="4 6" id="KW-0520">NAD</keyword>
<protein>
    <submittedName>
        <fullName evidence="9">NADH-ubiquinone oxidoreductase 20 kDa subunit</fullName>
    </submittedName>
</protein>
<feature type="region of interest" description="Disordered" evidence="7">
    <location>
        <begin position="306"/>
        <end position="359"/>
    </location>
</feature>
<feature type="region of interest" description="Disordered" evidence="7">
    <location>
        <begin position="1133"/>
        <end position="1167"/>
    </location>
</feature>
<sequence>MPSPTARRSDLQPLMIPELAYSPRDTGYASPESDIQTPFFDHSDAHIRFNQHDQHEISLESPHIPPGSFLTRQGSNSRTTPPPASPSSGFRSFKEDDVFSATSTFSSGYNSEPHAKKPRRSHGLPRASSDQHPCSARSPNPNKTPLNLRASTHSPRFPPDHELNPYFVREYKLEDELGSGGYGFVMTAIHRLTGTEVAVKFILREKVPEHSWMEDKVGSSREAHPFMHRIAYDDKQTFRRLPTEVMLLRVINHENIVKCLGLYEDPLYYYLVQELHGTPWHKAIRNPPSPPISSVSSLPSLSPSVSTDSITLSEPATPPTSAFYPRQQIPRSAGEIHKTKRRPQAPRPSLPLLDAPRPEYSRRSSHDLFECIEQSEHKRLSEEQARYVLAQVVEAVYYLDCHGVTHRDIKDENLVIDKHLKVKLIDFGSAVVEDPNEARPYHTLFYGTTAYASSEILLKKPYQAPPAEVWTIGVLLSFLLTGSSPFPTVKDAIAGKIVLTDCPDRLSRTSLDLMSMCLDPNPKTRATIAEVRTHRWLNPRTAANSARRVAFRAPGALPARRSFHASAITLQDKIPPPNYSLSATEPITTIAQHGSNQLSLETPQNKAEYVLSTLDKVANWARQSSMWPMTFGLACCAVEMMHMAAARYDQDRLGVVFRASPRQSDIMIVAGTLTNKMGPALRKVYDQMPEPRWVISMGSCANGGGYYHYSYSVVRGCDRIVPVDIYVPGCPPTAEALLYGMLQLQRKMRRTRKSVLWYRKPVWRLSCAPTLGPVPLPPYTAPFSKNTTFPTRDTPPPDQIPCPVPTHPGATSPTMQPPRLQTASLSGQTSPRTSPGAPCPMRCRRELPSVGWSSATVSRTPTSVLLRVVHPQRHAPPPSSPPRNPQKKLFVNHRPKNSPASLLPSAPRHPALPALGVGTSASKSGAPNFSPPIMPLSASPGYNPPVSPNPRAYAQQPTYINPPVANPVVLSTPPQEEVCVECAMRDQDMIDVDVTSPGIWDRESDVMFEELKRRELEDEANGVVTEDPSRPRARGGLLTEQNLKMWLSVPLHPQTTLVVSALNLQSPHPPPNHPRSHSREVTLLENGMIVEHVDVRKEEKEARERRRKEEKRARKSSRSSVIDVNSIISAQSFNPNTDSGVGLQPYSRYSQAGSARPTSVLTAPLDNPRELPRAYSQASFSDIHSLGSASPRRTRFFGMKNLSTGWRSQDSLAPSGISGSMMDMHVALQNEAYGVRVGSPIDLGTARRSQLWPTMESDATYADQTVQDKPKKKKKGLAKIWGIVTGSSKNQNNNSREPSQSYERTDDDGPLAPPPPLSYLVNRGRASEGARHSSTPFVTLL</sequence>
<feature type="compositionally biased region" description="Polar residues" evidence="7">
    <location>
        <begin position="1332"/>
        <end position="1341"/>
    </location>
</feature>
<feature type="region of interest" description="Disordered" evidence="7">
    <location>
        <begin position="104"/>
        <end position="161"/>
    </location>
</feature>
<feature type="compositionally biased region" description="Pro residues" evidence="7">
    <location>
        <begin position="874"/>
        <end position="884"/>
    </location>
</feature>
<evidence type="ECO:0000259" key="8">
    <source>
        <dbReference type="PROSITE" id="PS50011"/>
    </source>
</evidence>
<dbReference type="InterPro" id="IPR017441">
    <property type="entry name" value="Protein_kinase_ATP_BS"/>
</dbReference>
<dbReference type="GO" id="GO:0051539">
    <property type="term" value="F:4 iron, 4 sulfur cluster binding"/>
    <property type="evidence" value="ECO:0007669"/>
    <property type="project" value="UniProtKB-KW"/>
</dbReference>
<dbReference type="HAMAP" id="MF_01356">
    <property type="entry name" value="NDH1_NuoB"/>
    <property type="match status" value="1"/>
</dbReference>
<keyword evidence="6" id="KW-0408">Iron</keyword>
<dbReference type="Gene3D" id="3.30.200.20">
    <property type="entry name" value="Phosphorylase Kinase, domain 1"/>
    <property type="match status" value="1"/>
</dbReference>
<evidence type="ECO:0000313" key="10">
    <source>
        <dbReference type="Proteomes" id="UP000620124"/>
    </source>
</evidence>
<evidence type="ECO:0000256" key="3">
    <source>
        <dbReference type="ARBA" id="ARBA00022840"/>
    </source>
</evidence>
<dbReference type="PANTHER" id="PTHR11995">
    <property type="entry name" value="NADH DEHYDROGENASE"/>
    <property type="match status" value="1"/>
</dbReference>
<dbReference type="GO" id="GO:0048038">
    <property type="term" value="F:quinone binding"/>
    <property type="evidence" value="ECO:0007669"/>
    <property type="project" value="InterPro"/>
</dbReference>
<keyword evidence="6" id="KW-0004">4Fe-4S</keyword>
<keyword evidence="6" id="KW-0411">Iron-sulfur</keyword>
<feature type="binding site" evidence="5">
    <location>
        <position position="200"/>
    </location>
    <ligand>
        <name>ATP</name>
        <dbReference type="ChEBI" id="CHEBI:30616"/>
    </ligand>
</feature>
<proteinExistence type="inferred from homology"/>
<evidence type="ECO:0000313" key="9">
    <source>
        <dbReference type="EMBL" id="KAF7361911.1"/>
    </source>
</evidence>
<feature type="compositionally biased region" description="Polar residues" evidence="7">
    <location>
        <begin position="1147"/>
        <end position="1161"/>
    </location>
</feature>
<evidence type="ECO:0000256" key="5">
    <source>
        <dbReference type="PROSITE-ProRule" id="PRU10141"/>
    </source>
</evidence>
<dbReference type="GO" id="GO:0004672">
    <property type="term" value="F:protein kinase activity"/>
    <property type="evidence" value="ECO:0007669"/>
    <property type="project" value="InterPro"/>
</dbReference>
<feature type="compositionally biased region" description="Basic and acidic residues" evidence="7">
    <location>
        <begin position="41"/>
        <end position="58"/>
    </location>
</feature>
<evidence type="ECO:0000256" key="6">
    <source>
        <dbReference type="RuleBase" id="RU004464"/>
    </source>
</evidence>
<keyword evidence="6" id="KW-0479">Metal-binding</keyword>
<dbReference type="GO" id="GO:0045271">
    <property type="term" value="C:respiratory chain complex I"/>
    <property type="evidence" value="ECO:0007669"/>
    <property type="project" value="TreeGrafter"/>
</dbReference>
<feature type="domain" description="Protein kinase" evidence="8">
    <location>
        <begin position="171"/>
        <end position="537"/>
    </location>
</feature>
<feature type="compositionally biased region" description="Polar residues" evidence="7">
    <location>
        <begin position="809"/>
        <end position="833"/>
    </location>
</feature>
<dbReference type="GO" id="GO:0046872">
    <property type="term" value="F:metal ion binding"/>
    <property type="evidence" value="ECO:0007669"/>
    <property type="project" value="UniProtKB-KW"/>
</dbReference>
<dbReference type="GO" id="GO:0032981">
    <property type="term" value="P:mitochondrial respiratory chain complex I assembly"/>
    <property type="evidence" value="ECO:0007669"/>
    <property type="project" value="TreeGrafter"/>
</dbReference>
<dbReference type="InterPro" id="IPR008271">
    <property type="entry name" value="Ser/Thr_kinase_AS"/>
</dbReference>
<evidence type="ECO:0000256" key="4">
    <source>
        <dbReference type="ARBA" id="ARBA00023027"/>
    </source>
</evidence>
<evidence type="ECO:0000256" key="1">
    <source>
        <dbReference type="ARBA" id="ARBA00009173"/>
    </source>
</evidence>
<feature type="compositionally biased region" description="Polar residues" evidence="7">
    <location>
        <begin position="128"/>
        <end position="154"/>
    </location>
</feature>
<dbReference type="PROSITE" id="PS50011">
    <property type="entry name" value="PROTEIN_KINASE_DOM"/>
    <property type="match status" value="1"/>
</dbReference>
<keyword evidence="9" id="KW-0830">Ubiquinone</keyword>
<gene>
    <name evidence="9" type="ORF">MVEN_00535900</name>
</gene>
<organism evidence="9 10">
    <name type="scientific">Mycena venus</name>
    <dbReference type="NCBI Taxonomy" id="2733690"/>
    <lineage>
        <taxon>Eukaryota</taxon>
        <taxon>Fungi</taxon>
        <taxon>Dikarya</taxon>
        <taxon>Basidiomycota</taxon>
        <taxon>Agaricomycotina</taxon>
        <taxon>Agaricomycetes</taxon>
        <taxon>Agaricomycetidae</taxon>
        <taxon>Agaricales</taxon>
        <taxon>Marasmiineae</taxon>
        <taxon>Mycenaceae</taxon>
        <taxon>Mycena</taxon>
    </lineage>
</organism>
<dbReference type="SUPFAM" id="SSF56770">
    <property type="entry name" value="HydA/Nqo6-like"/>
    <property type="match status" value="1"/>
</dbReference>
<dbReference type="InterPro" id="IPR000719">
    <property type="entry name" value="Prot_kinase_dom"/>
</dbReference>
<comment type="similarity">
    <text evidence="1 6">Belongs to the complex I 20 kDa subunit family.</text>
</comment>
<dbReference type="EMBL" id="JACAZI010000004">
    <property type="protein sequence ID" value="KAF7361911.1"/>
    <property type="molecule type" value="Genomic_DNA"/>
</dbReference>
<dbReference type="GO" id="GO:0015990">
    <property type="term" value="P:electron transport coupled proton transport"/>
    <property type="evidence" value="ECO:0007669"/>
    <property type="project" value="TreeGrafter"/>
</dbReference>
<dbReference type="SUPFAM" id="SSF56112">
    <property type="entry name" value="Protein kinase-like (PK-like)"/>
    <property type="match status" value="1"/>
</dbReference>
<evidence type="ECO:0000256" key="7">
    <source>
        <dbReference type="SAM" id="MobiDB-lite"/>
    </source>
</evidence>
<name>A0A8H6YPD4_9AGAR</name>
<reference evidence="9" key="1">
    <citation type="submission" date="2020-05" db="EMBL/GenBank/DDBJ databases">
        <title>Mycena genomes resolve the evolution of fungal bioluminescence.</title>
        <authorList>
            <person name="Tsai I.J."/>
        </authorList>
    </citation>
    <scope>NUCLEOTIDE SEQUENCE</scope>
    <source>
        <strain evidence="9">CCC161011</strain>
    </source>
</reference>
<dbReference type="SMART" id="SM00220">
    <property type="entry name" value="S_TKc"/>
    <property type="match status" value="1"/>
</dbReference>
<feature type="region of interest" description="Disordered" evidence="7">
    <location>
        <begin position="1283"/>
        <end position="1341"/>
    </location>
</feature>
<dbReference type="NCBIfam" id="NF005012">
    <property type="entry name" value="PRK06411.1"/>
    <property type="match status" value="1"/>
</dbReference>
<dbReference type="FunFam" id="3.40.50.12280:FF:000001">
    <property type="entry name" value="NADH-quinone oxidoreductase subunit B 2"/>
    <property type="match status" value="1"/>
</dbReference>
<dbReference type="GO" id="GO:0005524">
    <property type="term" value="F:ATP binding"/>
    <property type="evidence" value="ECO:0007669"/>
    <property type="project" value="UniProtKB-UniRule"/>
</dbReference>
<dbReference type="GO" id="GO:0009060">
    <property type="term" value="P:aerobic respiration"/>
    <property type="evidence" value="ECO:0007669"/>
    <property type="project" value="TreeGrafter"/>
</dbReference>
<dbReference type="NCBIfam" id="TIGR01957">
    <property type="entry name" value="nuoB_fam"/>
    <property type="match status" value="1"/>
</dbReference>